<evidence type="ECO:0000313" key="2">
    <source>
        <dbReference type="Proteomes" id="UP000289486"/>
    </source>
</evidence>
<sequence>MVILMKQRYGWREVDLAERMAAIADHCESNKCWSGFPHNVWLKSEADFVAAEAFITTYVRHFTSRIVSFHRFVETSEGVPRLMFCVAWHYYH</sequence>
<evidence type="ECO:0000313" key="1">
    <source>
        <dbReference type="EMBL" id="QAX92268.1"/>
    </source>
</evidence>
<accession>A0A411AVZ8</accession>
<keyword evidence="2" id="KW-1185">Reference proteome</keyword>
<name>A0A411AVZ8_9CAUD</name>
<protein>
    <submittedName>
        <fullName evidence="1">Uncharacterized protein</fullName>
    </submittedName>
</protein>
<dbReference type="EMBL" id="MK388689">
    <property type="protein sequence ID" value="QAX92268.1"/>
    <property type="molecule type" value="Genomic_DNA"/>
</dbReference>
<organism evidence="1 2">
    <name type="scientific">Pantoea phage vB_PagM_LIET2</name>
    <dbReference type="NCBI Taxonomy" id="2508071"/>
    <lineage>
        <taxon>Viruses</taxon>
        <taxon>Duplodnaviria</taxon>
        <taxon>Heunggongvirae</taxon>
        <taxon>Uroviricota</taxon>
        <taxon>Caudoviricetes</taxon>
        <taxon>Lietduovirus</taxon>
        <taxon>Lietduovirus LIET2</taxon>
    </lineage>
</organism>
<reference evidence="1 2" key="1">
    <citation type="submission" date="2019-01" db="EMBL/GenBank/DDBJ databases">
        <title>Complete genome sequence of Pantoea phage vB_PagM_LIET2.</title>
        <authorList>
            <person name="Truncaite L."/>
            <person name="Simoliuniene M."/>
            <person name="Kazlauskas D."/>
            <person name="Meskys R."/>
            <person name="Simoliunas E."/>
        </authorList>
    </citation>
    <scope>NUCLEOTIDE SEQUENCE [LARGE SCALE GENOMIC DNA]</scope>
</reference>
<gene>
    <name evidence="1" type="ORF">LIET2_gp016</name>
</gene>
<dbReference type="Proteomes" id="UP000289486">
    <property type="component" value="Segment"/>
</dbReference>
<proteinExistence type="predicted"/>